<proteinExistence type="inferred from homology"/>
<dbReference type="Gene3D" id="3.30.1520.10">
    <property type="entry name" value="Phox-like domain"/>
    <property type="match status" value="1"/>
</dbReference>
<dbReference type="GO" id="GO:0005768">
    <property type="term" value="C:endosome"/>
    <property type="evidence" value="ECO:0007669"/>
    <property type="project" value="UniProtKB-SubCell"/>
</dbReference>
<evidence type="ECO:0000256" key="10">
    <source>
        <dbReference type="ARBA" id="ARBA00029433"/>
    </source>
</evidence>
<sequence length="170" mass="18828">MCFRKKSSSVRRRYSEFVWLRHCLQQNALIIPRNTEQVSQRMTGLQEFLEIVLQTPLLLSDSRLHLFLQSDLTVARMERCACGQTRYSVAQAIQRSGGCLISSSFPLEDADKASCDSDCESSASSGLGMSGDVHARCAGPTSLESSNGDHELYCTLSHSHSLSGEKHMHS</sequence>
<evidence type="ECO:0000313" key="13">
    <source>
        <dbReference type="Proteomes" id="UP001148018"/>
    </source>
</evidence>
<reference evidence="12" key="1">
    <citation type="submission" date="2022-07" db="EMBL/GenBank/DDBJ databases">
        <title>Chromosome-level genome of Muraenolepis orangiensis.</title>
        <authorList>
            <person name="Kim J."/>
        </authorList>
    </citation>
    <scope>NUCLEOTIDE SEQUENCE</scope>
    <source>
        <strain evidence="12">KU_S4_2022</strain>
        <tissue evidence="12">Muscle</tissue>
    </source>
</reference>
<evidence type="ECO:0000256" key="6">
    <source>
        <dbReference type="ARBA" id="ARBA00022753"/>
    </source>
</evidence>
<dbReference type="InterPro" id="IPR001683">
    <property type="entry name" value="PX_dom"/>
</dbReference>
<evidence type="ECO:0000256" key="9">
    <source>
        <dbReference type="ARBA" id="ARBA00023136"/>
    </source>
</evidence>
<keyword evidence="4" id="KW-0813">Transport</keyword>
<dbReference type="PROSITE" id="PS50195">
    <property type="entry name" value="PX"/>
    <property type="match status" value="1"/>
</dbReference>
<keyword evidence="7" id="KW-0653">Protein transport</keyword>
<dbReference type="SUPFAM" id="SSF64268">
    <property type="entry name" value="PX domain"/>
    <property type="match status" value="1"/>
</dbReference>
<dbReference type="Pfam" id="PF00787">
    <property type="entry name" value="PX"/>
    <property type="match status" value="1"/>
</dbReference>
<dbReference type="AlphaFoldDB" id="A0A9Q0EQI8"/>
<keyword evidence="13" id="KW-1185">Reference proteome</keyword>
<gene>
    <name evidence="12" type="ORF">NHX12_023247</name>
</gene>
<evidence type="ECO:0000256" key="1">
    <source>
        <dbReference type="ARBA" id="ARBA00004177"/>
    </source>
</evidence>
<dbReference type="GO" id="GO:1901981">
    <property type="term" value="F:phosphatidylinositol phosphate binding"/>
    <property type="evidence" value="ECO:0007669"/>
    <property type="project" value="TreeGrafter"/>
</dbReference>
<evidence type="ECO:0000256" key="3">
    <source>
        <dbReference type="ARBA" id="ARBA00010883"/>
    </source>
</evidence>
<dbReference type="GO" id="GO:0060271">
    <property type="term" value="P:cilium assembly"/>
    <property type="evidence" value="ECO:0007669"/>
    <property type="project" value="TreeGrafter"/>
</dbReference>
<keyword evidence="6" id="KW-0967">Endosome</keyword>
<evidence type="ECO:0000256" key="7">
    <source>
        <dbReference type="ARBA" id="ARBA00022927"/>
    </source>
</evidence>
<feature type="domain" description="PX" evidence="11">
    <location>
        <begin position="1"/>
        <end position="74"/>
    </location>
</feature>
<dbReference type="Proteomes" id="UP001148018">
    <property type="component" value="Unassembled WGS sequence"/>
</dbReference>
<dbReference type="PANTHER" id="PTHR46209">
    <property type="entry name" value="PX DOMAIN-CONTAINING PROTEIN"/>
    <property type="match status" value="1"/>
</dbReference>
<dbReference type="GO" id="GO:0006886">
    <property type="term" value="P:intracellular protein transport"/>
    <property type="evidence" value="ECO:0007669"/>
    <property type="project" value="InterPro"/>
</dbReference>
<dbReference type="InterPro" id="IPR043544">
    <property type="entry name" value="SNX10/11"/>
</dbReference>
<evidence type="ECO:0000256" key="2">
    <source>
        <dbReference type="ARBA" id="ARBA00004496"/>
    </source>
</evidence>
<evidence type="ECO:0000256" key="8">
    <source>
        <dbReference type="ARBA" id="ARBA00023121"/>
    </source>
</evidence>
<keyword evidence="8" id="KW-0446">Lipid-binding</keyword>
<comment type="similarity">
    <text evidence="3">Belongs to the sorting nexin family.</text>
</comment>
<evidence type="ECO:0000256" key="4">
    <source>
        <dbReference type="ARBA" id="ARBA00022448"/>
    </source>
</evidence>
<comment type="caution">
    <text evidence="12">The sequence shown here is derived from an EMBL/GenBank/DDBJ whole genome shotgun (WGS) entry which is preliminary data.</text>
</comment>
<protein>
    <recommendedName>
        <fullName evidence="11">PX domain-containing protein</fullName>
    </recommendedName>
</protein>
<keyword evidence="9" id="KW-0472">Membrane</keyword>
<evidence type="ECO:0000259" key="11">
    <source>
        <dbReference type="PROSITE" id="PS50195"/>
    </source>
</evidence>
<comment type="subcellular location">
    <subcellularLocation>
        <location evidence="2">Cytoplasm</location>
    </subcellularLocation>
    <subcellularLocation>
        <location evidence="10">Endomembrane system</location>
        <topology evidence="10">Peripheral membrane protein</topology>
        <orientation evidence="10">Cytoplasmic side</orientation>
    </subcellularLocation>
    <subcellularLocation>
        <location evidence="1">Endosome</location>
    </subcellularLocation>
</comment>
<accession>A0A9Q0EQI8</accession>
<dbReference type="PANTHER" id="PTHR46209:SF2">
    <property type="entry name" value="SORTING NEXIN-10"/>
    <property type="match status" value="1"/>
</dbReference>
<organism evidence="12 13">
    <name type="scientific">Muraenolepis orangiensis</name>
    <name type="common">Patagonian moray cod</name>
    <dbReference type="NCBI Taxonomy" id="630683"/>
    <lineage>
        <taxon>Eukaryota</taxon>
        <taxon>Metazoa</taxon>
        <taxon>Chordata</taxon>
        <taxon>Craniata</taxon>
        <taxon>Vertebrata</taxon>
        <taxon>Euteleostomi</taxon>
        <taxon>Actinopterygii</taxon>
        <taxon>Neopterygii</taxon>
        <taxon>Teleostei</taxon>
        <taxon>Neoteleostei</taxon>
        <taxon>Acanthomorphata</taxon>
        <taxon>Zeiogadaria</taxon>
        <taxon>Gadariae</taxon>
        <taxon>Gadiformes</taxon>
        <taxon>Muraenolepidoidei</taxon>
        <taxon>Muraenolepididae</taxon>
        <taxon>Muraenolepis</taxon>
    </lineage>
</organism>
<evidence type="ECO:0000256" key="5">
    <source>
        <dbReference type="ARBA" id="ARBA00022490"/>
    </source>
</evidence>
<dbReference type="EMBL" id="JANIIK010000039">
    <property type="protein sequence ID" value="KAJ3608717.1"/>
    <property type="molecule type" value="Genomic_DNA"/>
</dbReference>
<name>A0A9Q0EQI8_9TELE</name>
<dbReference type="InterPro" id="IPR036871">
    <property type="entry name" value="PX_dom_sf"/>
</dbReference>
<dbReference type="GO" id="GO:0016050">
    <property type="term" value="P:vesicle organization"/>
    <property type="evidence" value="ECO:0007669"/>
    <property type="project" value="TreeGrafter"/>
</dbReference>
<dbReference type="OrthoDB" id="5227681at2759"/>
<evidence type="ECO:0000313" key="12">
    <source>
        <dbReference type="EMBL" id="KAJ3608717.1"/>
    </source>
</evidence>
<keyword evidence="5" id="KW-0963">Cytoplasm</keyword>